<dbReference type="HAMAP" id="MF_00197">
    <property type="entry name" value="DAP_epimerase"/>
    <property type="match status" value="1"/>
</dbReference>
<dbReference type="GO" id="GO:0008837">
    <property type="term" value="F:diaminopimelate epimerase activity"/>
    <property type="evidence" value="ECO:0007669"/>
    <property type="project" value="UniProtKB-UniRule"/>
</dbReference>
<evidence type="ECO:0000256" key="7">
    <source>
        <dbReference type="ARBA" id="ARBA00051712"/>
    </source>
</evidence>
<feature type="binding site" evidence="8">
    <location>
        <begin position="84"/>
        <end position="85"/>
    </location>
    <ligand>
        <name>substrate</name>
    </ligand>
</feature>
<dbReference type="SUPFAM" id="SSF54506">
    <property type="entry name" value="Diaminopimelate epimerase-like"/>
    <property type="match status" value="2"/>
</dbReference>
<dbReference type="InterPro" id="IPR001653">
    <property type="entry name" value="DAP_epimerase_DapF"/>
</dbReference>
<dbReference type="Proteomes" id="UP001239759">
    <property type="component" value="Unassembled WGS sequence"/>
</dbReference>
<feature type="binding site" evidence="8">
    <location>
        <begin position="219"/>
        <end position="220"/>
    </location>
    <ligand>
        <name>substrate</name>
    </ligand>
</feature>
<keyword evidence="4 8" id="KW-0028">Amino-acid biosynthesis</keyword>
<evidence type="ECO:0000256" key="6">
    <source>
        <dbReference type="ARBA" id="ARBA00023235"/>
    </source>
</evidence>
<evidence type="ECO:0000313" key="11">
    <source>
        <dbReference type="EMBL" id="MDK4306753.1"/>
    </source>
</evidence>
<keyword evidence="13" id="KW-1185">Reference proteome</keyword>
<evidence type="ECO:0000313" key="13">
    <source>
        <dbReference type="Proteomes" id="UP001239759"/>
    </source>
</evidence>
<dbReference type="EMBL" id="JASNVH010000005">
    <property type="protein sequence ID" value="MDK4306753.1"/>
    <property type="molecule type" value="Genomic_DNA"/>
</dbReference>
<evidence type="ECO:0000256" key="9">
    <source>
        <dbReference type="PROSITE-ProRule" id="PRU10125"/>
    </source>
</evidence>
<comment type="caution">
    <text evidence="11">The sequence shown here is derived from an EMBL/GenBank/DDBJ whole genome shotgun (WGS) entry which is preliminary data.</text>
</comment>
<feature type="binding site" evidence="8">
    <location>
        <position position="11"/>
    </location>
    <ligand>
        <name>substrate</name>
    </ligand>
</feature>
<keyword evidence="6 8" id="KW-0413">Isomerase</keyword>
<dbReference type="EC" id="5.1.1.7" evidence="3 8"/>
<dbReference type="Pfam" id="PF01678">
    <property type="entry name" value="DAP_epimerase"/>
    <property type="match status" value="2"/>
</dbReference>
<dbReference type="RefSeq" id="WP_242723008.1">
    <property type="nucleotide sequence ID" value="NZ_CP051667.1"/>
</dbReference>
<dbReference type="Proteomes" id="UP001224412">
    <property type="component" value="Unassembled WGS sequence"/>
</dbReference>
<protein>
    <recommendedName>
        <fullName evidence="3 8">Diaminopimelate epimerase</fullName>
        <shortName evidence="8">DAP epimerase</shortName>
        <ecNumber evidence="3 8">5.1.1.7</ecNumber>
    </recommendedName>
    <alternativeName>
        <fullName evidence="8">PLP-independent amino acid racemase</fullName>
    </alternativeName>
</protein>
<feature type="active site" description="Proton acceptor" evidence="8">
    <location>
        <position position="228"/>
    </location>
</feature>
<dbReference type="Gene3D" id="3.10.310.10">
    <property type="entry name" value="Diaminopimelate Epimerase, Chain A, domain 1"/>
    <property type="match status" value="2"/>
</dbReference>
<evidence type="ECO:0000256" key="3">
    <source>
        <dbReference type="ARBA" id="ARBA00013080"/>
    </source>
</evidence>
<evidence type="ECO:0000256" key="2">
    <source>
        <dbReference type="ARBA" id="ARBA00010219"/>
    </source>
</evidence>
<gene>
    <name evidence="8 11" type="primary">dapF</name>
    <name evidence="10" type="ORF">QPX23_05265</name>
    <name evidence="11" type="ORF">QPX42_04195</name>
</gene>
<dbReference type="EMBL" id="JASNUQ010000006">
    <property type="protein sequence ID" value="MDK4290142.1"/>
    <property type="molecule type" value="Genomic_DNA"/>
</dbReference>
<keyword evidence="5 8" id="KW-0457">Lysine biosynthesis</keyword>
<feature type="active site" description="Proton donor" evidence="8">
    <location>
        <position position="83"/>
    </location>
</feature>
<comment type="function">
    <text evidence="8">Catalyzes the stereoinversion of LL-2,6-diaminopimelate (L,L-DAP) to meso-diaminopimelate (meso-DAP), a precursor of L-lysine and an essential component of the bacterial peptidoglycan.</text>
</comment>
<comment type="similarity">
    <text evidence="2 8">Belongs to the diaminopimelate epimerase family.</text>
</comment>
<dbReference type="AlphaFoldDB" id="A0AAP4BP78"/>
<feature type="binding site" evidence="8">
    <location>
        <position position="74"/>
    </location>
    <ligand>
        <name>substrate</name>
    </ligand>
</feature>
<dbReference type="InterPro" id="IPR018510">
    <property type="entry name" value="DAP_epimerase_AS"/>
</dbReference>
<organism evidence="11 12">
    <name type="scientific">Corynebacterium pseudodiphtheriticum</name>
    <dbReference type="NCBI Taxonomy" id="37637"/>
    <lineage>
        <taxon>Bacteria</taxon>
        <taxon>Bacillati</taxon>
        <taxon>Actinomycetota</taxon>
        <taxon>Actinomycetes</taxon>
        <taxon>Mycobacteriales</taxon>
        <taxon>Corynebacteriaceae</taxon>
        <taxon>Corynebacterium</taxon>
    </lineage>
</organism>
<accession>A0AAP4BP78</accession>
<dbReference type="PANTHER" id="PTHR31689">
    <property type="entry name" value="DIAMINOPIMELATE EPIMERASE, CHLOROPLASTIC"/>
    <property type="match status" value="1"/>
</dbReference>
<comment type="catalytic activity">
    <reaction evidence="7 8">
        <text>(2S,6S)-2,6-diaminopimelate = meso-2,6-diaminopimelate</text>
        <dbReference type="Rhea" id="RHEA:15393"/>
        <dbReference type="ChEBI" id="CHEBI:57609"/>
        <dbReference type="ChEBI" id="CHEBI:57791"/>
        <dbReference type="EC" id="5.1.1.7"/>
    </reaction>
</comment>
<keyword evidence="8" id="KW-0963">Cytoplasm</keyword>
<evidence type="ECO:0000313" key="12">
    <source>
        <dbReference type="Proteomes" id="UP001224412"/>
    </source>
</evidence>
<feature type="site" description="Could be important to modulate the pK values of the two catalytic cysteine residues" evidence="8">
    <location>
        <position position="219"/>
    </location>
</feature>
<name>A0AAP4BP78_9CORY</name>
<feature type="active site" evidence="9">
    <location>
        <position position="83"/>
    </location>
</feature>
<sequence>MDFAKGHGTHNDFVIIDDPSNQRDLTEEQVRALCDRTGGIGADGILRVVRTEHVKPHVPQVSESNATWFMDYRNADGSIAEMCGNGTRVFAHWLYRQGYETVPQFSIATRAGDKTIKVAEADDSGRIPDSQQAVISVEMGRAEITGLSTAHIGRESFAGIAVDVGNPHLAVVVPGWNSEDIARLQLQTPRIDEDFFPAGVNVEIATPLVDGTTHMRVFERGVGETKSCGTGTVATACAVLADAGKQEGTVTVVVPGGTVTVEIREDGATLTGPSRIVAQGTFHIELADQ</sequence>
<dbReference type="NCBIfam" id="TIGR00652">
    <property type="entry name" value="DapF"/>
    <property type="match status" value="1"/>
</dbReference>
<comment type="subunit">
    <text evidence="8">Homodimer.</text>
</comment>
<proteinExistence type="inferred from homology"/>
<feature type="binding site" evidence="8">
    <location>
        <begin position="229"/>
        <end position="230"/>
    </location>
    <ligand>
        <name>substrate</name>
    </ligand>
</feature>
<dbReference type="PROSITE" id="PS01326">
    <property type="entry name" value="DAP_EPIMERASE"/>
    <property type="match status" value="1"/>
</dbReference>
<evidence type="ECO:0000256" key="1">
    <source>
        <dbReference type="ARBA" id="ARBA00005196"/>
    </source>
</evidence>
<evidence type="ECO:0000256" key="8">
    <source>
        <dbReference type="HAMAP-Rule" id="MF_00197"/>
    </source>
</evidence>
<evidence type="ECO:0000256" key="4">
    <source>
        <dbReference type="ARBA" id="ARBA00022605"/>
    </source>
</evidence>
<dbReference type="GO" id="GO:0009089">
    <property type="term" value="P:lysine biosynthetic process via diaminopimelate"/>
    <property type="evidence" value="ECO:0007669"/>
    <property type="project" value="UniProtKB-UniRule"/>
</dbReference>
<reference evidence="11 13" key="1">
    <citation type="submission" date="2023-05" db="EMBL/GenBank/DDBJ databases">
        <title>Metabolic capabilities are highly conserved among human nasal-associated Corynebacterium species in pangenomic analyses.</title>
        <authorList>
            <person name="Tran T.H."/>
            <person name="Roberts A.Q."/>
            <person name="Escapa I.F."/>
            <person name="Gao W."/>
            <person name="Conlan S."/>
            <person name="Kong H."/>
            <person name="Segre J.A."/>
            <person name="Kelly M.S."/>
            <person name="Lemon K.P."/>
        </authorList>
    </citation>
    <scope>NUCLEOTIDE SEQUENCE</scope>
    <source>
        <strain evidence="11">KPL2773</strain>
        <strain evidence="10 13">KPL3772</strain>
    </source>
</reference>
<feature type="site" description="Could be important to modulate the pK values of the two catalytic cysteine residues" evidence="8">
    <location>
        <position position="168"/>
    </location>
</feature>
<comment type="caution">
    <text evidence="8">Lacks conserved residue(s) required for the propagation of feature annotation.</text>
</comment>
<feature type="binding site" evidence="8">
    <location>
        <position position="201"/>
    </location>
    <ligand>
        <name>substrate</name>
    </ligand>
</feature>
<evidence type="ECO:0000256" key="5">
    <source>
        <dbReference type="ARBA" id="ARBA00023154"/>
    </source>
</evidence>
<feature type="binding site" evidence="8">
    <location>
        <position position="166"/>
    </location>
    <ligand>
        <name>substrate</name>
    </ligand>
</feature>
<dbReference type="PANTHER" id="PTHR31689:SF0">
    <property type="entry name" value="DIAMINOPIMELATE EPIMERASE"/>
    <property type="match status" value="1"/>
</dbReference>
<comment type="subcellular location">
    <subcellularLocation>
        <location evidence="8">Cytoplasm</location>
    </subcellularLocation>
</comment>
<dbReference type="GO" id="GO:0005829">
    <property type="term" value="C:cytosol"/>
    <property type="evidence" value="ECO:0007669"/>
    <property type="project" value="TreeGrafter"/>
</dbReference>
<comment type="pathway">
    <text evidence="1 8">Amino-acid biosynthesis; L-lysine biosynthesis via DAP pathway; DL-2,6-diaminopimelate from LL-2,6-diaminopimelate: step 1/1.</text>
</comment>
<evidence type="ECO:0000313" key="10">
    <source>
        <dbReference type="EMBL" id="MDK4290142.1"/>
    </source>
</evidence>